<organism evidence="3 4">
    <name type="scientific">Streptomyces mobaraensis</name>
    <name type="common">Streptoverticillium mobaraense</name>
    <dbReference type="NCBI Taxonomy" id="35621"/>
    <lineage>
        <taxon>Bacteria</taxon>
        <taxon>Bacillati</taxon>
        <taxon>Actinomycetota</taxon>
        <taxon>Actinomycetes</taxon>
        <taxon>Kitasatosporales</taxon>
        <taxon>Streptomycetaceae</taxon>
        <taxon>Streptomyces</taxon>
    </lineage>
</organism>
<feature type="signal peptide" evidence="1">
    <location>
        <begin position="1"/>
        <end position="20"/>
    </location>
</feature>
<dbReference type="Proteomes" id="UP000327000">
    <property type="component" value="Unassembled WGS sequence"/>
</dbReference>
<dbReference type="InterPro" id="IPR025326">
    <property type="entry name" value="DUF4232"/>
</dbReference>
<name>A0A5N5WB49_STRMB</name>
<dbReference type="Pfam" id="PF14016">
    <property type="entry name" value="DUF4232"/>
    <property type="match status" value="1"/>
</dbReference>
<evidence type="ECO:0000313" key="3">
    <source>
        <dbReference type="EMBL" id="KAB7848345.1"/>
    </source>
</evidence>
<dbReference type="EMBL" id="VOKX01000014">
    <property type="protein sequence ID" value="KAB7848345.1"/>
    <property type="molecule type" value="Genomic_DNA"/>
</dbReference>
<proteinExistence type="predicted"/>
<evidence type="ECO:0000259" key="2">
    <source>
        <dbReference type="Pfam" id="PF14016"/>
    </source>
</evidence>
<keyword evidence="4" id="KW-1185">Reference proteome</keyword>
<accession>A0A5N5WB49</accession>
<sequence length="175" mass="17726">MRTSRLAASALLAVTTLALAAGTSEAAPAARPHAASKTAACSAAHTKLTVQNVSRPINHQLLTLTNTGSTKCDAVAHPYLGFGNDQSVTSVVEDSKPQAVVTLAPGESAYAGIALSAADGSAGHGRWARTLRVGLDGGSDPAGEVVNVPLPAGTWIDDSAAVTYWQADPADALVW</sequence>
<protein>
    <submittedName>
        <fullName evidence="3">DUF4232 domain-containing protein</fullName>
    </submittedName>
</protein>
<reference evidence="3 4" key="1">
    <citation type="journal article" date="2019" name="Microb. Cell Fact.">
        <title>Exploring novel herbicidin analogues by transcriptional regulator overexpression and MS/MS molecular networking.</title>
        <authorList>
            <person name="Shi Y."/>
            <person name="Gu R."/>
            <person name="Li Y."/>
            <person name="Wang X."/>
            <person name="Ren W."/>
            <person name="Li X."/>
            <person name="Wang L."/>
            <person name="Xie Y."/>
            <person name="Hong B."/>
        </authorList>
    </citation>
    <scope>NUCLEOTIDE SEQUENCE [LARGE SCALE GENOMIC DNA]</scope>
    <source>
        <strain evidence="3 4">US-43</strain>
    </source>
</reference>
<gene>
    <name evidence="3" type="ORF">FRZ00_08480</name>
</gene>
<keyword evidence="1" id="KW-0732">Signal</keyword>
<dbReference type="AlphaFoldDB" id="A0A5N5WB49"/>
<evidence type="ECO:0000256" key="1">
    <source>
        <dbReference type="SAM" id="SignalP"/>
    </source>
</evidence>
<feature type="domain" description="DUF4232" evidence="2">
    <location>
        <begin position="41"/>
        <end position="166"/>
    </location>
</feature>
<evidence type="ECO:0000313" key="4">
    <source>
        <dbReference type="Proteomes" id="UP000327000"/>
    </source>
</evidence>
<comment type="caution">
    <text evidence="3">The sequence shown here is derived from an EMBL/GenBank/DDBJ whole genome shotgun (WGS) entry which is preliminary data.</text>
</comment>
<dbReference type="RefSeq" id="WP_152263017.1">
    <property type="nucleotide sequence ID" value="NZ_VOKX01000014.1"/>
</dbReference>
<feature type="chain" id="PRO_5039714668" evidence="1">
    <location>
        <begin position="21"/>
        <end position="175"/>
    </location>
</feature>
<dbReference type="OrthoDB" id="3854042at2"/>